<dbReference type="EMBL" id="JACHIP010000041">
    <property type="protein sequence ID" value="MBB5061411.1"/>
    <property type="molecule type" value="Genomic_DNA"/>
</dbReference>
<evidence type="ECO:0000313" key="2">
    <source>
        <dbReference type="Proteomes" id="UP000540989"/>
    </source>
</evidence>
<keyword evidence="2" id="KW-1185">Reference proteome</keyword>
<dbReference type="Proteomes" id="UP000540989">
    <property type="component" value="Unassembled WGS sequence"/>
</dbReference>
<protein>
    <recommendedName>
        <fullName evidence="3">Carboxypeptidase family protein</fullName>
    </recommendedName>
</protein>
<proteinExistence type="predicted"/>
<comment type="caution">
    <text evidence="1">The sequence shown here is derived from an EMBL/GenBank/DDBJ whole genome shotgun (WGS) entry which is preliminary data.</text>
</comment>
<name>A0A7W8E777_9BACT</name>
<evidence type="ECO:0000313" key="1">
    <source>
        <dbReference type="EMBL" id="MBB5061411.1"/>
    </source>
</evidence>
<dbReference type="RefSeq" id="WP_184224291.1">
    <property type="nucleotide sequence ID" value="NZ_JACHIP010000041.1"/>
</dbReference>
<dbReference type="AlphaFoldDB" id="A0A7W8E777"/>
<gene>
    <name evidence="1" type="ORF">HDF16_006147</name>
</gene>
<accession>A0A7W8E777</accession>
<evidence type="ECO:0008006" key="3">
    <source>
        <dbReference type="Google" id="ProtNLM"/>
    </source>
</evidence>
<sequence>MNGETVRATVTGYRFEIRNGVTVPHPQCSQAVDDQGNFRCERLQAGVYVLVITLPGSHWSDNSSSQSYDGAEDSVLLKGMKDSEPHQAEPSLPLFVCFPSAARFDNGSMIHLAADQTQVANIEIDTRDVAILQVTPVHGTNGAHMQFFVEGDDFSIPLDIQPKVDRSGKNYLWRGILPGHYRLVENWAEKGQPHEAVRTLTVAEATVSETSVNETQLYELHGTAIDQDKLPSAISKVILEPLTGEHLGQRYSGSVQSDGSFNLKGIPEGLYRIALPIEDERALDQAYLGDKPLTDLSVMVGDGTSEQQLVLTAKHGLGTVNGVLKLDGSETRPGVVLQSLESRSAIVIPVREDGSFAIHGLPRGEYRIYGWADVRSVPYNSITFLARYAEHSATLLLEEGSTVTHLEVECSRSDL</sequence>
<reference evidence="1 2" key="1">
    <citation type="submission" date="2020-08" db="EMBL/GenBank/DDBJ databases">
        <title>Genomic Encyclopedia of Type Strains, Phase IV (KMG-V): Genome sequencing to study the core and pangenomes of soil and plant-associated prokaryotes.</title>
        <authorList>
            <person name="Whitman W."/>
        </authorList>
    </citation>
    <scope>NUCLEOTIDE SEQUENCE [LARGE SCALE GENOMIC DNA]</scope>
    <source>
        <strain evidence="1 2">M8UP14</strain>
    </source>
</reference>
<organism evidence="1 2">
    <name type="scientific">Granulicella aggregans</name>
    <dbReference type="NCBI Taxonomy" id="474949"/>
    <lineage>
        <taxon>Bacteria</taxon>
        <taxon>Pseudomonadati</taxon>
        <taxon>Acidobacteriota</taxon>
        <taxon>Terriglobia</taxon>
        <taxon>Terriglobales</taxon>
        <taxon>Acidobacteriaceae</taxon>
        <taxon>Granulicella</taxon>
    </lineage>
</organism>